<dbReference type="InterPro" id="IPR010730">
    <property type="entry name" value="HET"/>
</dbReference>
<gene>
    <name evidence="2" type="ORF">K491DRAFT_555876</name>
</gene>
<feature type="non-terminal residue" evidence="2">
    <location>
        <position position="132"/>
    </location>
</feature>
<dbReference type="EMBL" id="MU004296">
    <property type="protein sequence ID" value="KAF2661082.1"/>
    <property type="molecule type" value="Genomic_DNA"/>
</dbReference>
<dbReference type="AlphaFoldDB" id="A0A6A6TMV9"/>
<dbReference type="Proteomes" id="UP000799324">
    <property type="component" value="Unassembled WGS sequence"/>
</dbReference>
<accession>A0A6A6TMV9</accession>
<evidence type="ECO:0000259" key="1">
    <source>
        <dbReference type="Pfam" id="PF06985"/>
    </source>
</evidence>
<sequence length="132" mass="14830">CLSSHSRCAEAQADVHPPSRLIKVGSQENARPRLIYPSTRVDYAAVSHCWGESKSILLTKANHDRLVDGFNDDELPRLFQDCVLVARRLDIEHVWIDTLCIIQDSKEDWTYEASRMGDVYRGSTVTISAVAA</sequence>
<protein>
    <recommendedName>
        <fullName evidence="1">Heterokaryon incompatibility domain-containing protein</fullName>
    </recommendedName>
</protein>
<dbReference type="Pfam" id="PF06985">
    <property type="entry name" value="HET"/>
    <property type="match status" value="1"/>
</dbReference>
<organism evidence="2 3">
    <name type="scientific">Lophiostoma macrostomum CBS 122681</name>
    <dbReference type="NCBI Taxonomy" id="1314788"/>
    <lineage>
        <taxon>Eukaryota</taxon>
        <taxon>Fungi</taxon>
        <taxon>Dikarya</taxon>
        <taxon>Ascomycota</taxon>
        <taxon>Pezizomycotina</taxon>
        <taxon>Dothideomycetes</taxon>
        <taxon>Pleosporomycetidae</taxon>
        <taxon>Pleosporales</taxon>
        <taxon>Lophiostomataceae</taxon>
        <taxon>Lophiostoma</taxon>
    </lineage>
</organism>
<name>A0A6A6TMV9_9PLEO</name>
<feature type="non-terminal residue" evidence="2">
    <location>
        <position position="1"/>
    </location>
</feature>
<dbReference type="OrthoDB" id="2958217at2759"/>
<proteinExistence type="predicted"/>
<dbReference type="PANTHER" id="PTHR33112:SF16">
    <property type="entry name" value="HETEROKARYON INCOMPATIBILITY DOMAIN-CONTAINING PROTEIN"/>
    <property type="match status" value="1"/>
</dbReference>
<feature type="domain" description="Heterokaryon incompatibility" evidence="1">
    <location>
        <begin position="43"/>
        <end position="131"/>
    </location>
</feature>
<evidence type="ECO:0000313" key="2">
    <source>
        <dbReference type="EMBL" id="KAF2661082.1"/>
    </source>
</evidence>
<reference evidence="2" key="1">
    <citation type="journal article" date="2020" name="Stud. Mycol.">
        <title>101 Dothideomycetes genomes: a test case for predicting lifestyles and emergence of pathogens.</title>
        <authorList>
            <person name="Haridas S."/>
            <person name="Albert R."/>
            <person name="Binder M."/>
            <person name="Bloem J."/>
            <person name="Labutti K."/>
            <person name="Salamov A."/>
            <person name="Andreopoulos B."/>
            <person name="Baker S."/>
            <person name="Barry K."/>
            <person name="Bills G."/>
            <person name="Bluhm B."/>
            <person name="Cannon C."/>
            <person name="Castanera R."/>
            <person name="Culley D."/>
            <person name="Daum C."/>
            <person name="Ezra D."/>
            <person name="Gonzalez J."/>
            <person name="Henrissat B."/>
            <person name="Kuo A."/>
            <person name="Liang C."/>
            <person name="Lipzen A."/>
            <person name="Lutzoni F."/>
            <person name="Magnuson J."/>
            <person name="Mondo S."/>
            <person name="Nolan M."/>
            <person name="Ohm R."/>
            <person name="Pangilinan J."/>
            <person name="Park H.-J."/>
            <person name="Ramirez L."/>
            <person name="Alfaro M."/>
            <person name="Sun H."/>
            <person name="Tritt A."/>
            <person name="Yoshinaga Y."/>
            <person name="Zwiers L.-H."/>
            <person name="Turgeon B."/>
            <person name="Goodwin S."/>
            <person name="Spatafora J."/>
            <person name="Crous P."/>
            <person name="Grigoriev I."/>
        </authorList>
    </citation>
    <scope>NUCLEOTIDE SEQUENCE</scope>
    <source>
        <strain evidence="2">CBS 122681</strain>
    </source>
</reference>
<keyword evidence="3" id="KW-1185">Reference proteome</keyword>
<evidence type="ECO:0000313" key="3">
    <source>
        <dbReference type="Proteomes" id="UP000799324"/>
    </source>
</evidence>
<dbReference type="PANTHER" id="PTHR33112">
    <property type="entry name" value="DOMAIN PROTEIN, PUTATIVE-RELATED"/>
    <property type="match status" value="1"/>
</dbReference>